<dbReference type="Gene3D" id="3.40.140.10">
    <property type="entry name" value="Cytidine Deaminase, domain 2"/>
    <property type="match status" value="1"/>
</dbReference>
<dbReference type="EMBL" id="CAACVR010000075">
    <property type="protein sequence ID" value="VEU24241.1"/>
    <property type="molecule type" value="Genomic_DNA"/>
</dbReference>
<organism evidence="1 2">
    <name type="scientific">Brettanomyces naardenensis</name>
    <name type="common">Yeast</name>
    <dbReference type="NCBI Taxonomy" id="13370"/>
    <lineage>
        <taxon>Eukaryota</taxon>
        <taxon>Fungi</taxon>
        <taxon>Dikarya</taxon>
        <taxon>Ascomycota</taxon>
        <taxon>Saccharomycotina</taxon>
        <taxon>Pichiomycetes</taxon>
        <taxon>Pichiales</taxon>
        <taxon>Pichiaceae</taxon>
        <taxon>Brettanomyces</taxon>
    </lineage>
</organism>
<gene>
    <name evidence="1" type="ORF">BRENAR_LOCUS4969</name>
</gene>
<name>A0A448YTK2_BRENA</name>
<dbReference type="InParanoid" id="A0A448YTK2"/>
<protein>
    <submittedName>
        <fullName evidence="1">DEKNAAC105467</fullName>
    </submittedName>
</protein>
<dbReference type="Proteomes" id="UP000290900">
    <property type="component" value="Unassembled WGS sequence"/>
</dbReference>
<reference evidence="1 2" key="1">
    <citation type="submission" date="2018-12" db="EMBL/GenBank/DDBJ databases">
        <authorList>
            <person name="Tiukova I."/>
            <person name="Dainat J."/>
        </authorList>
    </citation>
    <scope>NUCLEOTIDE SEQUENCE [LARGE SCALE GENOMIC DNA]</scope>
</reference>
<keyword evidence="2" id="KW-1185">Reference proteome</keyword>
<dbReference type="OrthoDB" id="4087385at2759"/>
<proteinExistence type="predicted"/>
<sequence length="266" mass="30090">MKAILHPLTLLNISDQTYRSDDNVQGFLLGVSTATTCSISMAVEILPETQLTDLSAKLDLLEQIYGHLKVVGFYNVNEQGDILQGFVDNCRTWSRELIGLEKSIGEYQRLVYVTIEKKDFDWKVYELGTLEEVKEKEIGTSTMENITLNEISQASEPFEDDTSSKNLLNDTKKSIESSLSVLSDKLDTMIEFLEGVESGEIRVYEEGENYDKVKRISQIVNKLENMRRYRKDGNDEKLVNLALVNLALLMDNSKKIAGLSSVLNRS</sequence>
<dbReference type="AlphaFoldDB" id="A0A448YTK2"/>
<evidence type="ECO:0000313" key="1">
    <source>
        <dbReference type="EMBL" id="VEU24241.1"/>
    </source>
</evidence>
<evidence type="ECO:0000313" key="2">
    <source>
        <dbReference type="Proteomes" id="UP000290900"/>
    </source>
</evidence>
<accession>A0A448YTK2</accession>